<feature type="region of interest" description="Disordered" evidence="1">
    <location>
        <begin position="116"/>
        <end position="172"/>
    </location>
</feature>
<dbReference type="EMBL" id="NTFS01000257">
    <property type="protein sequence ID" value="PAX52289.1"/>
    <property type="molecule type" value="Genomic_DNA"/>
</dbReference>
<evidence type="ECO:0000256" key="1">
    <source>
        <dbReference type="SAM" id="MobiDB-lite"/>
    </source>
</evidence>
<protein>
    <submittedName>
        <fullName evidence="2">Uncharacterized protein</fullName>
    </submittedName>
</protein>
<sequence length="172" mass="19326">MLKIKLLDIKKHLNNLYCKIAIVFMVGLISLVSLQVSSAQAESVYVAKQQKTEKNSPYFSGKHVNKTSNKNELTHFYDKKVRQISRTSENAAKAQQMNDDYIKSGKRAAEVIPKDLGTGSRQKNPVDMLKRAGEELGNDIPKRVVGNNNNYDRSPIERELVQNKAARGDYGS</sequence>
<proteinExistence type="predicted"/>
<accession>A0A2A2TFU6</accession>
<dbReference type="OrthoDB" id="489146at2"/>
<organism evidence="2 3">
    <name type="scientific">Brunnivagina elsteri CCALA 953</name>
    <dbReference type="NCBI Taxonomy" id="987040"/>
    <lineage>
        <taxon>Bacteria</taxon>
        <taxon>Bacillati</taxon>
        <taxon>Cyanobacteriota</taxon>
        <taxon>Cyanophyceae</taxon>
        <taxon>Nostocales</taxon>
        <taxon>Calotrichaceae</taxon>
        <taxon>Brunnivagina</taxon>
    </lineage>
</organism>
<dbReference type="Proteomes" id="UP000218238">
    <property type="component" value="Unassembled WGS sequence"/>
</dbReference>
<name>A0A2A2TFU6_9CYAN</name>
<evidence type="ECO:0000313" key="3">
    <source>
        <dbReference type="Proteomes" id="UP000218238"/>
    </source>
</evidence>
<gene>
    <name evidence="2" type="ORF">CK510_20130</name>
</gene>
<dbReference type="AlphaFoldDB" id="A0A2A2TFU6"/>
<comment type="caution">
    <text evidence="2">The sequence shown here is derived from an EMBL/GenBank/DDBJ whole genome shotgun (WGS) entry which is preliminary data.</text>
</comment>
<reference evidence="2 3" key="1">
    <citation type="submission" date="2017-08" db="EMBL/GenBank/DDBJ databases">
        <title>Draft genome sequence of filamentous cyanobacterium Calothrix elsteri CCALA 953.</title>
        <authorList>
            <person name="Gagunashvili A.N."/>
            <person name="Elster J."/>
            <person name="Andresson O.S."/>
        </authorList>
    </citation>
    <scope>NUCLEOTIDE SEQUENCE [LARGE SCALE GENOMIC DNA]</scope>
    <source>
        <strain evidence="2 3">CCALA 953</strain>
    </source>
</reference>
<keyword evidence="3" id="KW-1185">Reference proteome</keyword>
<evidence type="ECO:0000313" key="2">
    <source>
        <dbReference type="EMBL" id="PAX52289.1"/>
    </source>
</evidence>